<dbReference type="Proteomes" id="UP000078512">
    <property type="component" value="Unassembled WGS sequence"/>
</dbReference>
<proteinExistence type="predicted"/>
<dbReference type="OrthoDB" id="2406746at2759"/>
<reference evidence="2 3" key="1">
    <citation type="submission" date="2016-05" db="EMBL/GenBank/DDBJ databases">
        <title>Genome sequencing reveals origins of a unique bacterial endosymbiosis in the earliest lineages of terrestrial Fungi.</title>
        <authorList>
            <consortium name="DOE Joint Genome Institute"/>
            <person name="Uehling J."/>
            <person name="Gryganskyi A."/>
            <person name="Hameed K."/>
            <person name="Tschaplinski T."/>
            <person name="Misztal P."/>
            <person name="Wu S."/>
            <person name="Desiro A."/>
            <person name="Vande Pol N."/>
            <person name="Du Z.-Y."/>
            <person name="Zienkiewicz A."/>
            <person name="Zienkiewicz K."/>
            <person name="Morin E."/>
            <person name="Tisserant E."/>
            <person name="Splivallo R."/>
            <person name="Hainaut M."/>
            <person name="Henrissat B."/>
            <person name="Ohm R."/>
            <person name="Kuo A."/>
            <person name="Yan J."/>
            <person name="Lipzen A."/>
            <person name="Nolan M."/>
            <person name="Labutti K."/>
            <person name="Barry K."/>
            <person name="Goldstein A."/>
            <person name="Labbe J."/>
            <person name="Schadt C."/>
            <person name="Tuskan G."/>
            <person name="Grigoriev I."/>
            <person name="Martin F."/>
            <person name="Vilgalys R."/>
            <person name="Bonito G."/>
        </authorList>
    </citation>
    <scope>NUCLEOTIDE SEQUENCE [LARGE SCALE GENOMIC DNA]</scope>
    <source>
        <strain evidence="2 3">AG-77</strain>
    </source>
</reference>
<feature type="compositionally biased region" description="Low complexity" evidence="1">
    <location>
        <begin position="493"/>
        <end position="515"/>
    </location>
</feature>
<protein>
    <submittedName>
        <fullName evidence="2">Uncharacterized protein</fullName>
    </submittedName>
</protein>
<feature type="compositionally biased region" description="Low complexity" evidence="1">
    <location>
        <begin position="523"/>
        <end position="532"/>
    </location>
</feature>
<feature type="compositionally biased region" description="Basic and acidic residues" evidence="1">
    <location>
        <begin position="122"/>
        <end position="142"/>
    </location>
</feature>
<gene>
    <name evidence="2" type="ORF">K457DRAFT_605458</name>
</gene>
<feature type="compositionally biased region" description="Basic and acidic residues" evidence="1">
    <location>
        <begin position="398"/>
        <end position="412"/>
    </location>
</feature>
<evidence type="ECO:0000313" key="2">
    <source>
        <dbReference type="EMBL" id="OAQ27744.1"/>
    </source>
</evidence>
<feature type="compositionally biased region" description="Low complexity" evidence="1">
    <location>
        <begin position="205"/>
        <end position="227"/>
    </location>
</feature>
<feature type="compositionally biased region" description="Polar residues" evidence="1">
    <location>
        <begin position="386"/>
        <end position="395"/>
    </location>
</feature>
<feature type="compositionally biased region" description="Low complexity" evidence="1">
    <location>
        <begin position="441"/>
        <end position="450"/>
    </location>
</feature>
<feature type="compositionally biased region" description="Basic and acidic residues" evidence="1">
    <location>
        <begin position="76"/>
        <end position="88"/>
    </location>
</feature>
<feature type="region of interest" description="Disordered" evidence="1">
    <location>
        <begin position="76"/>
        <end position="169"/>
    </location>
</feature>
<keyword evidence="3" id="KW-1185">Reference proteome</keyword>
<feature type="region of interest" description="Disordered" evidence="1">
    <location>
        <begin position="1"/>
        <end position="25"/>
    </location>
</feature>
<feature type="region of interest" description="Disordered" evidence="1">
    <location>
        <begin position="201"/>
        <end position="247"/>
    </location>
</feature>
<feature type="region of interest" description="Disordered" evidence="1">
    <location>
        <begin position="336"/>
        <end position="546"/>
    </location>
</feature>
<accession>A0A197JTW3</accession>
<feature type="compositionally biased region" description="Polar residues" evidence="1">
    <location>
        <begin position="96"/>
        <end position="117"/>
    </location>
</feature>
<sequence length="686" mass="75971">MPCRAAPPPPPPPHSTQDLTPSPAALSNPLVYRLRTCCLQEFLPRVSLVQKSTPLSSATTPRPRSNPTQLSILFDSQDHNNNHFDPRPSSHPHYPTSASPHSYSNSPLSHPNPQNPHVNPLQHHDNNHPRQEHAHQEHHDEPYASPQQQQYPSIEEDRDLPDPLSTWQPPASNIQLTQLQSALAHRFLDWALSENILSLPSSRQSETAETNNSSTTATAGATTTLSSDDAEGEHEGREQQERSIVSAGQDWAAAHDLVWPEGDYYMAKKTFIREGVAHLRRGRRYIFVEPVLGPATSYLYPKWVDSEEDEEVESAVAYEQQQEGHGVDDLVHDATAASTDQSSSSSDNGNDASVQPSMASSQPAPFAPVTGSENAQDNGQDDDNVLTEQQQNESANLDDERERGRGNDKDERVEVEDKDSHKEDNEGTTQESQHHDEASDDVSSSSATTTNLEEDRAQEGLVTPLSPPSSTTNTTSLGGMDGERIEKEETDDSSATTSPPSSTASAASATNNSPTTPSPTSSPPSSSTSTRSSFEEAPSSPLQHQSTELLEPYSPLLDPSTDGQDQFEYGLYELQFIPKIQYLLPSQFLPSRQSFIVHLDEDRPTLASPVPAHSKRSECRCQLMMRKVLMHRDLLQVWPPIPPVRTLQERQQEAEEEARMMEIKQKVQLQTSNWRKTLQTQMVACR</sequence>
<feature type="compositionally biased region" description="Polar residues" evidence="1">
    <location>
        <begin position="354"/>
        <end position="363"/>
    </location>
</feature>
<feature type="compositionally biased region" description="Low complexity" evidence="1">
    <location>
        <begin position="460"/>
        <end position="478"/>
    </location>
</feature>
<name>A0A197JTW3_9FUNG</name>
<dbReference type="AlphaFoldDB" id="A0A197JTW3"/>
<feature type="region of interest" description="Disordered" evidence="1">
    <location>
        <begin position="51"/>
        <end position="70"/>
    </location>
</feature>
<feature type="compositionally biased region" description="Pro residues" evidence="1">
    <location>
        <begin position="1"/>
        <end position="14"/>
    </location>
</feature>
<dbReference type="EMBL" id="KV442054">
    <property type="protein sequence ID" value="OAQ27744.1"/>
    <property type="molecule type" value="Genomic_DNA"/>
</dbReference>
<evidence type="ECO:0000256" key="1">
    <source>
        <dbReference type="SAM" id="MobiDB-lite"/>
    </source>
</evidence>
<organism evidence="2 3">
    <name type="scientific">Linnemannia elongata AG-77</name>
    <dbReference type="NCBI Taxonomy" id="1314771"/>
    <lineage>
        <taxon>Eukaryota</taxon>
        <taxon>Fungi</taxon>
        <taxon>Fungi incertae sedis</taxon>
        <taxon>Mucoromycota</taxon>
        <taxon>Mortierellomycotina</taxon>
        <taxon>Mortierellomycetes</taxon>
        <taxon>Mortierellales</taxon>
        <taxon>Mortierellaceae</taxon>
        <taxon>Linnemannia</taxon>
    </lineage>
</organism>
<evidence type="ECO:0000313" key="3">
    <source>
        <dbReference type="Proteomes" id="UP000078512"/>
    </source>
</evidence>
<feature type="compositionally biased region" description="Low complexity" evidence="1">
    <location>
        <begin position="336"/>
        <end position="353"/>
    </location>
</feature>